<comment type="caution">
    <text evidence="1">The sequence shown here is derived from an EMBL/GenBank/DDBJ whole genome shotgun (WGS) entry which is preliminary data.</text>
</comment>
<evidence type="ECO:0008006" key="3">
    <source>
        <dbReference type="Google" id="ProtNLM"/>
    </source>
</evidence>
<dbReference type="RefSeq" id="WP_105777540.1">
    <property type="nucleotide sequence ID" value="NZ_PVFQ01000024.1"/>
</dbReference>
<dbReference type="AlphaFoldDB" id="A0AB37APW8"/>
<dbReference type="InterPro" id="IPR009444">
    <property type="entry name" value="Conjugal_tfr_TraD_a-type"/>
</dbReference>
<sequence length="153" mass="17622">MNDPWLTSYVATLRALKTPTEHQRVLLMLFDRSVRSADDERRLAALIRAEKAAFRAQKARANATRTLKEDRLPKRRARDQLAIVRSALVDYAMLEDRDPGELLGALLCFIDQASVEDRKRWKQEGDALIARQLMRRIPARRTPATTRIELPES</sequence>
<dbReference type="Proteomes" id="UP000237811">
    <property type="component" value="Unassembled WGS sequence"/>
</dbReference>
<protein>
    <recommendedName>
        <fullName evidence="3">Conjugal transfer protein TraD</fullName>
    </recommendedName>
</protein>
<evidence type="ECO:0000313" key="2">
    <source>
        <dbReference type="Proteomes" id="UP000237811"/>
    </source>
</evidence>
<dbReference type="Pfam" id="PF06412">
    <property type="entry name" value="TraD"/>
    <property type="match status" value="1"/>
</dbReference>
<reference evidence="1 2" key="1">
    <citation type="submission" date="2018-03" db="EMBL/GenBank/DDBJ databases">
        <authorList>
            <person name="Nguyen K."/>
            <person name="Fouts D."/>
            <person name="Sutton G."/>
        </authorList>
    </citation>
    <scope>NUCLEOTIDE SEQUENCE [LARGE SCALE GENOMIC DNA]</scope>
    <source>
        <strain evidence="1 2">AU14328</strain>
    </source>
</reference>
<dbReference type="EMBL" id="PVFR01000058">
    <property type="protein sequence ID" value="PRE45409.1"/>
    <property type="molecule type" value="Genomic_DNA"/>
</dbReference>
<accession>A0AB37APW8</accession>
<evidence type="ECO:0000313" key="1">
    <source>
        <dbReference type="EMBL" id="PRE45409.1"/>
    </source>
</evidence>
<gene>
    <name evidence="1" type="ORF">C6P99_19075</name>
</gene>
<proteinExistence type="predicted"/>
<name>A0AB37APW8_9BURK</name>
<organism evidence="1 2">
    <name type="scientific">Burkholderia multivorans</name>
    <dbReference type="NCBI Taxonomy" id="87883"/>
    <lineage>
        <taxon>Bacteria</taxon>
        <taxon>Pseudomonadati</taxon>
        <taxon>Pseudomonadota</taxon>
        <taxon>Betaproteobacteria</taxon>
        <taxon>Burkholderiales</taxon>
        <taxon>Burkholderiaceae</taxon>
        <taxon>Burkholderia</taxon>
        <taxon>Burkholderia cepacia complex</taxon>
    </lineage>
</organism>